<protein>
    <recommendedName>
        <fullName evidence="2">Glycosyltransferase 2-like domain-containing protein</fullName>
    </recommendedName>
</protein>
<evidence type="ECO:0000313" key="4">
    <source>
        <dbReference type="Proteomes" id="UP000176420"/>
    </source>
</evidence>
<dbReference type="PANTHER" id="PTHR36851">
    <property type="entry name" value="UNNAMED PRODUCT"/>
    <property type="match status" value="1"/>
</dbReference>
<evidence type="ECO:0000259" key="2">
    <source>
        <dbReference type="Pfam" id="PF13632"/>
    </source>
</evidence>
<sequence length="491" mass="57480">MKISNYQKYRLLEIFPGTMVWLTLLLTFLLSFFKPLWMIYFAIAFDLYWLLRVLYFIIYLTYSWKQYRKIKNVPWMTKVVELPDWQKIYHVIFLPTLNEDAAVIKHTFAALKNSTYPLDKMIVVLAGEEREAESFKKIAEEIRVLYEGVFFKLFITLHPQDVTGEIAAKGANLHWAAKHVKEFIDAQKWDYANIIVSSFDIDTVVHTEYFAHLTYKYLTHPNPTHSSYQPLALYNNNVWESPSFARVVANSTTFWLMAELARPKPLWTFSSHSMSFKALVDVGFWQNDIVTEDSRIFLQCFIHYNGDYEVTPLYIPVSMDTAHAGSLWQTVKNLYKQQRRWAWGIEHFPFMIWHFWNTKLGKKKWHLLFNLSEGMYSWSTAPILILILGYLPLWLAGDVEKSTVIAQNAPFILEWLMRLAMVGIFASAILNVYLLPSNIPDNKILRIGVVLLQWILLPVALIIFGSIPAIDAQTRLMFGKYLGFYTTKKIR</sequence>
<dbReference type="SUPFAM" id="SSF53448">
    <property type="entry name" value="Nucleotide-diphospho-sugar transferases"/>
    <property type="match status" value="1"/>
</dbReference>
<dbReference type="Gene3D" id="3.90.550.10">
    <property type="entry name" value="Spore Coat Polysaccharide Biosynthesis Protein SpsA, Chain A"/>
    <property type="match status" value="1"/>
</dbReference>
<dbReference type="InterPro" id="IPR029044">
    <property type="entry name" value="Nucleotide-diphossugar_trans"/>
</dbReference>
<feature type="transmembrane region" description="Helical" evidence="1">
    <location>
        <begin position="12"/>
        <end position="33"/>
    </location>
</feature>
<dbReference type="Pfam" id="PF13632">
    <property type="entry name" value="Glyco_trans_2_3"/>
    <property type="match status" value="1"/>
</dbReference>
<accession>A0A1G2BDG6</accession>
<dbReference type="InterPro" id="IPR001173">
    <property type="entry name" value="Glyco_trans_2-like"/>
</dbReference>
<feature type="transmembrane region" description="Helical" evidence="1">
    <location>
        <begin position="376"/>
        <end position="395"/>
    </location>
</feature>
<keyword evidence="1" id="KW-1133">Transmembrane helix</keyword>
<evidence type="ECO:0000313" key="3">
    <source>
        <dbReference type="EMBL" id="OGY86310.1"/>
    </source>
</evidence>
<feature type="transmembrane region" description="Helical" evidence="1">
    <location>
        <begin position="415"/>
        <end position="435"/>
    </location>
</feature>
<feature type="domain" description="Glycosyltransferase 2-like" evidence="2">
    <location>
        <begin position="200"/>
        <end position="391"/>
    </location>
</feature>
<keyword evidence="1" id="KW-0812">Transmembrane</keyword>
<feature type="transmembrane region" description="Helical" evidence="1">
    <location>
        <begin position="39"/>
        <end position="62"/>
    </location>
</feature>
<proteinExistence type="predicted"/>
<feature type="transmembrane region" description="Helical" evidence="1">
    <location>
        <begin position="447"/>
        <end position="470"/>
    </location>
</feature>
<evidence type="ECO:0000256" key="1">
    <source>
        <dbReference type="SAM" id="Phobius"/>
    </source>
</evidence>
<dbReference type="PANTHER" id="PTHR36851:SF1">
    <property type="entry name" value="GLYCO_TRANS_2-LIKE DOMAIN-CONTAINING PROTEIN"/>
    <property type="match status" value="1"/>
</dbReference>
<keyword evidence="1" id="KW-0472">Membrane</keyword>
<reference evidence="3 4" key="1">
    <citation type="journal article" date="2016" name="Nat. Commun.">
        <title>Thousands of microbial genomes shed light on interconnected biogeochemical processes in an aquifer system.</title>
        <authorList>
            <person name="Anantharaman K."/>
            <person name="Brown C.T."/>
            <person name="Hug L.A."/>
            <person name="Sharon I."/>
            <person name="Castelle C.J."/>
            <person name="Probst A.J."/>
            <person name="Thomas B.C."/>
            <person name="Singh A."/>
            <person name="Wilkins M.J."/>
            <person name="Karaoz U."/>
            <person name="Brodie E.L."/>
            <person name="Williams K.H."/>
            <person name="Hubbard S.S."/>
            <person name="Banfield J.F."/>
        </authorList>
    </citation>
    <scope>NUCLEOTIDE SEQUENCE [LARGE SCALE GENOMIC DNA]</scope>
</reference>
<comment type="caution">
    <text evidence="3">The sequence shown here is derived from an EMBL/GenBank/DDBJ whole genome shotgun (WGS) entry which is preliminary data.</text>
</comment>
<gene>
    <name evidence="3" type="ORF">A2319_05685</name>
</gene>
<organism evidence="3 4">
    <name type="scientific">Candidatus Kerfeldbacteria bacterium RIFOXYB2_FULL_38_14</name>
    <dbReference type="NCBI Taxonomy" id="1798547"/>
    <lineage>
        <taxon>Bacteria</taxon>
        <taxon>Candidatus Kerfeldiibacteriota</taxon>
    </lineage>
</organism>
<dbReference type="Proteomes" id="UP000176420">
    <property type="component" value="Unassembled WGS sequence"/>
</dbReference>
<dbReference type="AlphaFoldDB" id="A0A1G2BDG6"/>
<name>A0A1G2BDG6_9BACT</name>
<dbReference type="EMBL" id="MHKI01000022">
    <property type="protein sequence ID" value="OGY86310.1"/>
    <property type="molecule type" value="Genomic_DNA"/>
</dbReference>